<sequence length="64" mass="7356">GTEIEFVEHVSANTTPCAGIMYYITFWAKAVSSPDLEPKRYQAKVRKFGDDIYVDMVRLRPTQD</sequence>
<protein>
    <submittedName>
        <fullName evidence="1">Predicted protein</fullName>
    </submittedName>
</protein>
<organism evidence="2">
    <name type="scientific">Arabidopsis lyrata subsp. lyrata</name>
    <name type="common">Lyre-leaved rock-cress</name>
    <dbReference type="NCBI Taxonomy" id="81972"/>
    <lineage>
        <taxon>Eukaryota</taxon>
        <taxon>Viridiplantae</taxon>
        <taxon>Streptophyta</taxon>
        <taxon>Embryophyta</taxon>
        <taxon>Tracheophyta</taxon>
        <taxon>Spermatophyta</taxon>
        <taxon>Magnoliopsida</taxon>
        <taxon>eudicotyledons</taxon>
        <taxon>Gunneridae</taxon>
        <taxon>Pentapetalae</taxon>
        <taxon>rosids</taxon>
        <taxon>malvids</taxon>
        <taxon>Brassicales</taxon>
        <taxon>Brassicaceae</taxon>
        <taxon>Camelineae</taxon>
        <taxon>Arabidopsis</taxon>
    </lineage>
</organism>
<dbReference type="HOGENOM" id="CLU_2874436_0_0_1"/>
<accession>D7MAE2</accession>
<gene>
    <name evidence="1" type="ORF">ARALYDRAFT_658642</name>
</gene>
<dbReference type="PANTHER" id="PTHR31228:SF25">
    <property type="entry name" value="CYSTATIN-LIKE PROTEIN-RELATED"/>
    <property type="match status" value="1"/>
</dbReference>
<reference evidence="2" key="1">
    <citation type="journal article" date="2011" name="Nat. Genet.">
        <title>The Arabidopsis lyrata genome sequence and the basis of rapid genome size change.</title>
        <authorList>
            <person name="Hu T.T."/>
            <person name="Pattyn P."/>
            <person name="Bakker E.G."/>
            <person name="Cao J."/>
            <person name="Cheng J.-F."/>
            <person name="Clark R.M."/>
            <person name="Fahlgren N."/>
            <person name="Fawcett J.A."/>
            <person name="Grimwood J."/>
            <person name="Gundlach H."/>
            <person name="Haberer G."/>
            <person name="Hollister J.D."/>
            <person name="Ossowski S."/>
            <person name="Ottilar R.P."/>
            <person name="Salamov A.A."/>
            <person name="Schneeberger K."/>
            <person name="Spannagl M."/>
            <person name="Wang X."/>
            <person name="Yang L."/>
            <person name="Nasrallah M.E."/>
            <person name="Bergelson J."/>
            <person name="Carrington J.C."/>
            <person name="Gaut B.S."/>
            <person name="Schmutz J."/>
            <person name="Mayer K.F.X."/>
            <person name="Van de Peer Y."/>
            <person name="Grigoriev I.V."/>
            <person name="Nordborg M."/>
            <person name="Weigel D."/>
            <person name="Guo Y.-L."/>
        </authorList>
    </citation>
    <scope>NUCLEOTIDE SEQUENCE [LARGE SCALE GENOMIC DNA]</scope>
    <source>
        <strain evidence="2">cv. MN47</strain>
    </source>
</reference>
<dbReference type="EMBL" id="GL348719">
    <property type="protein sequence ID" value="EFH46473.1"/>
    <property type="molecule type" value="Genomic_DNA"/>
</dbReference>
<keyword evidence="2" id="KW-1185">Reference proteome</keyword>
<evidence type="ECO:0000313" key="1">
    <source>
        <dbReference type="EMBL" id="EFH46473.1"/>
    </source>
</evidence>
<dbReference type="AlphaFoldDB" id="D7MAE2"/>
<dbReference type="Proteomes" id="UP000008694">
    <property type="component" value="Unassembled WGS sequence"/>
</dbReference>
<dbReference type="Gramene" id="Al_scaffold_0007_2697">
    <property type="protein sequence ID" value="Al_scaffold_0007_2697"/>
    <property type="gene ID" value="Al_scaffold_0007_2697"/>
</dbReference>
<evidence type="ECO:0000313" key="2">
    <source>
        <dbReference type="Proteomes" id="UP000008694"/>
    </source>
</evidence>
<dbReference type="PANTHER" id="PTHR31228">
    <property type="entry name" value="CYSTATIN/MONELLIN SUPERFAMILY PROTEIN"/>
    <property type="match status" value="1"/>
</dbReference>
<proteinExistence type="predicted"/>
<feature type="non-terminal residue" evidence="1">
    <location>
        <position position="1"/>
    </location>
</feature>
<name>D7MAE2_ARALL</name>
<dbReference type="Gene3D" id="3.10.450.10">
    <property type="match status" value="1"/>
</dbReference>